<evidence type="ECO:0000256" key="2">
    <source>
        <dbReference type="ARBA" id="ARBA00022737"/>
    </source>
</evidence>
<comment type="caution">
    <text evidence="9">The sequence shown here is derived from an EMBL/GenBank/DDBJ whole genome shotgun (WGS) entry which is preliminary data.</text>
</comment>
<dbReference type="PANTHER" id="PTHR10641">
    <property type="entry name" value="MYB FAMILY TRANSCRIPTION FACTOR"/>
    <property type="match status" value="1"/>
</dbReference>
<keyword evidence="5" id="KW-0804">Transcription</keyword>
<dbReference type="KEGG" id="qsa:O6P43_028744"/>
<dbReference type="Pfam" id="PF00249">
    <property type="entry name" value="Myb_DNA-binding"/>
    <property type="match status" value="2"/>
</dbReference>
<dbReference type="InterPro" id="IPR001005">
    <property type="entry name" value="SANT/Myb"/>
</dbReference>
<dbReference type="PROSITE" id="PS51294">
    <property type="entry name" value="HTH_MYB"/>
    <property type="match status" value="2"/>
</dbReference>
<dbReference type="EMBL" id="JARAOO010000012">
    <property type="protein sequence ID" value="KAJ7948233.1"/>
    <property type="molecule type" value="Genomic_DNA"/>
</dbReference>
<proteinExistence type="predicted"/>
<keyword evidence="10" id="KW-1185">Reference proteome</keyword>
<dbReference type="InterPro" id="IPR009057">
    <property type="entry name" value="Homeodomain-like_sf"/>
</dbReference>
<dbReference type="GO" id="GO:0005634">
    <property type="term" value="C:nucleus"/>
    <property type="evidence" value="ECO:0007669"/>
    <property type="project" value="UniProtKB-SubCell"/>
</dbReference>
<feature type="domain" description="Myb-like" evidence="7">
    <location>
        <begin position="9"/>
        <end position="61"/>
    </location>
</feature>
<feature type="domain" description="HTH myb-type" evidence="8">
    <location>
        <begin position="66"/>
        <end position="116"/>
    </location>
</feature>
<gene>
    <name evidence="9" type="ORF">O6P43_028744</name>
</gene>
<keyword evidence="4" id="KW-0238">DNA-binding</keyword>
<name>A0AAD7KZ28_QUISA</name>
<dbReference type="SMART" id="SM00717">
    <property type="entry name" value="SANT"/>
    <property type="match status" value="2"/>
</dbReference>
<dbReference type="Gene3D" id="1.10.10.60">
    <property type="entry name" value="Homeodomain-like"/>
    <property type="match status" value="2"/>
</dbReference>
<dbReference type="Proteomes" id="UP001163823">
    <property type="component" value="Chromosome 12"/>
</dbReference>
<reference evidence="9" key="1">
    <citation type="journal article" date="2023" name="Science">
        <title>Elucidation of the pathway for biosynthesis of saponin adjuvants from the soapbark tree.</title>
        <authorList>
            <person name="Reed J."/>
            <person name="Orme A."/>
            <person name="El-Demerdash A."/>
            <person name="Owen C."/>
            <person name="Martin L.B.B."/>
            <person name="Misra R.C."/>
            <person name="Kikuchi S."/>
            <person name="Rejzek M."/>
            <person name="Martin A.C."/>
            <person name="Harkess A."/>
            <person name="Leebens-Mack J."/>
            <person name="Louveau T."/>
            <person name="Stephenson M.J."/>
            <person name="Osbourn A."/>
        </authorList>
    </citation>
    <scope>NUCLEOTIDE SEQUENCE</scope>
    <source>
        <strain evidence="9">S10</strain>
    </source>
</reference>
<evidence type="ECO:0000259" key="8">
    <source>
        <dbReference type="PROSITE" id="PS51294"/>
    </source>
</evidence>
<protein>
    <submittedName>
        <fullName evidence="9">MYB family protein</fullName>
    </submittedName>
</protein>
<dbReference type="CDD" id="cd00167">
    <property type="entry name" value="SANT"/>
    <property type="match status" value="2"/>
</dbReference>
<dbReference type="InterPro" id="IPR015495">
    <property type="entry name" value="Myb_TF_plants"/>
</dbReference>
<feature type="domain" description="Myb-like" evidence="7">
    <location>
        <begin position="62"/>
        <end position="112"/>
    </location>
</feature>
<dbReference type="PANTHER" id="PTHR10641:SF1402">
    <property type="entry name" value="TRANSCRIPTION FACTOR MYB8-LIKE"/>
    <property type="match status" value="1"/>
</dbReference>
<dbReference type="GO" id="GO:0003677">
    <property type="term" value="F:DNA binding"/>
    <property type="evidence" value="ECO:0007669"/>
    <property type="project" value="UniProtKB-KW"/>
</dbReference>
<dbReference type="FunFam" id="1.10.10.60:FF:000015">
    <property type="entry name" value="Transcription factor RAX3"/>
    <property type="match status" value="1"/>
</dbReference>
<dbReference type="PROSITE" id="PS50090">
    <property type="entry name" value="MYB_LIKE"/>
    <property type="match status" value="2"/>
</dbReference>
<evidence type="ECO:0000256" key="3">
    <source>
        <dbReference type="ARBA" id="ARBA00023015"/>
    </source>
</evidence>
<evidence type="ECO:0000259" key="7">
    <source>
        <dbReference type="PROSITE" id="PS50090"/>
    </source>
</evidence>
<feature type="domain" description="HTH myb-type" evidence="8">
    <location>
        <begin position="9"/>
        <end position="65"/>
    </location>
</feature>
<accession>A0AAD7KZ28</accession>
<dbReference type="AlphaFoldDB" id="A0AAD7KZ28"/>
<sequence length="275" mass="31531">MVRTPFYDQNGVKKGGWSQEEDNILRAYIERYGHSNWRQLPKYAGLSRCGKSCRLRWMNYLRPNLKHGDLTKGEEDIVIKLHQELGNKWSVIAAKLPGRTDNEIKNCWHSKLKKRAKQCEILTTAHETELKETIECTSYNRPTADQHIEITEAQNHDVVIVKSSSMISSSWSPETTSSGVGDCSSTGGSTAIDHAAQSCQNLSMKHSVTSLEMNFEEFSINDDFWTTPYVVETTYNQDSYPNYPADHGEHDIYYNYYGDENLFDQGIIMGEFQYQ</sequence>
<dbReference type="SUPFAM" id="SSF46689">
    <property type="entry name" value="Homeodomain-like"/>
    <property type="match status" value="1"/>
</dbReference>
<organism evidence="9 10">
    <name type="scientific">Quillaja saponaria</name>
    <name type="common">Soap bark tree</name>
    <dbReference type="NCBI Taxonomy" id="32244"/>
    <lineage>
        <taxon>Eukaryota</taxon>
        <taxon>Viridiplantae</taxon>
        <taxon>Streptophyta</taxon>
        <taxon>Embryophyta</taxon>
        <taxon>Tracheophyta</taxon>
        <taxon>Spermatophyta</taxon>
        <taxon>Magnoliopsida</taxon>
        <taxon>eudicotyledons</taxon>
        <taxon>Gunneridae</taxon>
        <taxon>Pentapetalae</taxon>
        <taxon>rosids</taxon>
        <taxon>fabids</taxon>
        <taxon>Fabales</taxon>
        <taxon>Quillajaceae</taxon>
        <taxon>Quillaja</taxon>
    </lineage>
</organism>
<evidence type="ECO:0000256" key="4">
    <source>
        <dbReference type="ARBA" id="ARBA00023125"/>
    </source>
</evidence>
<keyword evidence="2" id="KW-0677">Repeat</keyword>
<evidence type="ECO:0000256" key="6">
    <source>
        <dbReference type="ARBA" id="ARBA00023242"/>
    </source>
</evidence>
<evidence type="ECO:0000313" key="10">
    <source>
        <dbReference type="Proteomes" id="UP001163823"/>
    </source>
</evidence>
<evidence type="ECO:0000256" key="5">
    <source>
        <dbReference type="ARBA" id="ARBA00023163"/>
    </source>
</evidence>
<evidence type="ECO:0000313" key="9">
    <source>
        <dbReference type="EMBL" id="KAJ7948233.1"/>
    </source>
</evidence>
<keyword evidence="3" id="KW-0805">Transcription regulation</keyword>
<keyword evidence="6" id="KW-0539">Nucleus</keyword>
<comment type="subcellular location">
    <subcellularLocation>
        <location evidence="1">Nucleus</location>
    </subcellularLocation>
</comment>
<dbReference type="InterPro" id="IPR017930">
    <property type="entry name" value="Myb_dom"/>
</dbReference>
<evidence type="ECO:0000256" key="1">
    <source>
        <dbReference type="ARBA" id="ARBA00004123"/>
    </source>
</evidence>